<dbReference type="AlphaFoldDB" id="A0A2V3PRN4"/>
<dbReference type="GO" id="GO:0003677">
    <property type="term" value="F:DNA binding"/>
    <property type="evidence" value="ECO:0007669"/>
    <property type="project" value="UniProtKB-KW"/>
</dbReference>
<evidence type="ECO:0000313" key="4">
    <source>
        <dbReference type="Proteomes" id="UP000247973"/>
    </source>
</evidence>
<proteinExistence type="predicted"/>
<feature type="domain" description="HTH cro/C1-type" evidence="2">
    <location>
        <begin position="18"/>
        <end position="76"/>
    </location>
</feature>
<dbReference type="Gene3D" id="1.10.260.40">
    <property type="entry name" value="lambda repressor-like DNA-binding domains"/>
    <property type="match status" value="1"/>
</dbReference>
<dbReference type="InterPro" id="IPR010982">
    <property type="entry name" value="Lambda_DNA-bd_dom_sf"/>
</dbReference>
<accession>A0A2V3PRN4</accession>
<reference evidence="3 4" key="1">
    <citation type="submission" date="2018-03" db="EMBL/GenBank/DDBJ databases">
        <title>Genomic Encyclopedia of Archaeal and Bacterial Type Strains, Phase II (KMG-II): from individual species to whole genera.</title>
        <authorList>
            <person name="Goeker M."/>
        </authorList>
    </citation>
    <scope>NUCLEOTIDE SEQUENCE [LARGE SCALE GENOMIC DNA]</scope>
    <source>
        <strain evidence="3 4">DSM 100214</strain>
    </source>
</reference>
<gene>
    <name evidence="3" type="ORF">CLV62_104117</name>
</gene>
<protein>
    <submittedName>
        <fullName evidence="3">Helix-turn-helix protein</fullName>
    </submittedName>
</protein>
<dbReference type="Proteomes" id="UP000247973">
    <property type="component" value="Unassembled WGS sequence"/>
</dbReference>
<evidence type="ECO:0000259" key="2">
    <source>
        <dbReference type="PROSITE" id="PS50943"/>
    </source>
</evidence>
<dbReference type="EMBL" id="QICL01000004">
    <property type="protein sequence ID" value="PXV66856.1"/>
    <property type="molecule type" value="Genomic_DNA"/>
</dbReference>
<organism evidence="3 4">
    <name type="scientific">Dysgonomonas alginatilytica</name>
    <dbReference type="NCBI Taxonomy" id="1605892"/>
    <lineage>
        <taxon>Bacteria</taxon>
        <taxon>Pseudomonadati</taxon>
        <taxon>Bacteroidota</taxon>
        <taxon>Bacteroidia</taxon>
        <taxon>Bacteroidales</taxon>
        <taxon>Dysgonomonadaceae</taxon>
        <taxon>Dysgonomonas</taxon>
    </lineage>
</organism>
<sequence>MKKNMTTDLAVKELHTILRERREELGMTQKQLAEKIGVREATISDFETGKSTVNSNIIKNILGVLLVSISKTPSELEQTNKALWDESINTAKVLADKGYDKKTVEKMSYEEMCSITGLPFVNNLDTIITNEYYDNYIERIGTATVDISLKFSYFKTVVLFNLVSYLVKK</sequence>
<evidence type="ECO:0000313" key="3">
    <source>
        <dbReference type="EMBL" id="PXV66856.1"/>
    </source>
</evidence>
<dbReference type="InterPro" id="IPR001387">
    <property type="entry name" value="Cro/C1-type_HTH"/>
</dbReference>
<dbReference type="PANTHER" id="PTHR46558:SF3">
    <property type="entry name" value="TRANSCRIPTIONAL REGULATOR"/>
    <property type="match status" value="1"/>
</dbReference>
<evidence type="ECO:0000256" key="1">
    <source>
        <dbReference type="ARBA" id="ARBA00023125"/>
    </source>
</evidence>
<keyword evidence="4" id="KW-1185">Reference proteome</keyword>
<comment type="caution">
    <text evidence="3">The sequence shown here is derived from an EMBL/GenBank/DDBJ whole genome shotgun (WGS) entry which is preliminary data.</text>
</comment>
<dbReference type="PROSITE" id="PS50943">
    <property type="entry name" value="HTH_CROC1"/>
    <property type="match status" value="1"/>
</dbReference>
<dbReference type="CDD" id="cd00093">
    <property type="entry name" value="HTH_XRE"/>
    <property type="match status" value="1"/>
</dbReference>
<name>A0A2V3PRN4_9BACT</name>
<keyword evidence="1" id="KW-0238">DNA-binding</keyword>
<dbReference type="PANTHER" id="PTHR46558">
    <property type="entry name" value="TRACRIPTIONAL REGULATORY PROTEIN-RELATED-RELATED"/>
    <property type="match status" value="1"/>
</dbReference>
<dbReference type="Pfam" id="PF01381">
    <property type="entry name" value="HTH_3"/>
    <property type="match status" value="1"/>
</dbReference>
<dbReference type="SUPFAM" id="SSF47413">
    <property type="entry name" value="lambda repressor-like DNA-binding domains"/>
    <property type="match status" value="1"/>
</dbReference>
<dbReference type="OrthoDB" id="1041855at2"/>
<dbReference type="RefSeq" id="WP_110309812.1">
    <property type="nucleotide sequence ID" value="NZ_QICL01000004.1"/>
</dbReference>
<dbReference type="SMART" id="SM00530">
    <property type="entry name" value="HTH_XRE"/>
    <property type="match status" value="1"/>
</dbReference>